<dbReference type="GO" id="GO:0003676">
    <property type="term" value="F:nucleic acid binding"/>
    <property type="evidence" value="ECO:0007669"/>
    <property type="project" value="InterPro"/>
</dbReference>
<dbReference type="InterPro" id="IPR052892">
    <property type="entry name" value="NA-targeting_endonuclease"/>
</dbReference>
<dbReference type="Pfam" id="PF01844">
    <property type="entry name" value="HNH"/>
    <property type="match status" value="1"/>
</dbReference>
<dbReference type="KEGG" id="shyd:CJD35_13615"/>
<organism evidence="3 4">
    <name type="scientific">Sphingobium xenophagum</name>
    <dbReference type="NCBI Taxonomy" id="121428"/>
    <lineage>
        <taxon>Bacteria</taxon>
        <taxon>Pseudomonadati</taxon>
        <taxon>Pseudomonadota</taxon>
        <taxon>Alphaproteobacteria</taxon>
        <taxon>Sphingomonadales</taxon>
        <taxon>Sphingomonadaceae</taxon>
        <taxon>Sphingobium</taxon>
    </lineage>
</organism>
<dbReference type="CDD" id="cd00085">
    <property type="entry name" value="HNHc"/>
    <property type="match status" value="1"/>
</dbReference>
<dbReference type="PANTHER" id="PTHR33877">
    <property type="entry name" value="SLL1193 PROTEIN"/>
    <property type="match status" value="1"/>
</dbReference>
<proteinExistence type="predicted"/>
<reference evidence="3 4" key="1">
    <citation type="submission" date="2017-08" db="EMBL/GenBank/DDBJ databases">
        <title>Whole Genome Sequence of Sphingobium hydrophobicum C1: Insights into Adaption to the Electronic-waste Contaminated Sediment.</title>
        <authorList>
            <person name="Song D."/>
            <person name="Chen X."/>
            <person name="Xu M."/>
        </authorList>
    </citation>
    <scope>NUCLEOTIDE SEQUENCE [LARGE SCALE GENOMIC DNA]</scope>
    <source>
        <strain evidence="3 4">C1</strain>
    </source>
</reference>
<sequence>MIAGFYLAMSFARQRNWAASSSKWSQSDGPPDRRLLPRHTRTSRSNGVVPEPHQRLWHRRTSQGNDHDRSHGRPDNPRRMPPADRSLWIGDGMSQWFRMYAEVLDDPKVQRLAGEEFKAALLAAMAGEETAFSPFVAGPFHRPLAHEWAVIRAEVFARDDYTCTYCGAHGVQLECDHVVPVARGGSSDLGNLTTSCRPCNRSKRDKLVEEWMA</sequence>
<dbReference type="Gene3D" id="1.10.30.50">
    <property type="match status" value="1"/>
</dbReference>
<dbReference type="PANTHER" id="PTHR33877:SF2">
    <property type="entry name" value="OS07G0170200 PROTEIN"/>
    <property type="match status" value="1"/>
</dbReference>
<gene>
    <name evidence="3" type="ORF">CJD35_13615</name>
</gene>
<dbReference type="EMBL" id="CP022745">
    <property type="protein sequence ID" value="ASY45353.1"/>
    <property type="molecule type" value="Genomic_DNA"/>
</dbReference>
<dbReference type="SMART" id="SM00507">
    <property type="entry name" value="HNHc"/>
    <property type="match status" value="1"/>
</dbReference>
<dbReference type="GO" id="GO:0004519">
    <property type="term" value="F:endonuclease activity"/>
    <property type="evidence" value="ECO:0007669"/>
    <property type="project" value="InterPro"/>
</dbReference>
<dbReference type="InterPro" id="IPR002711">
    <property type="entry name" value="HNH"/>
</dbReference>
<dbReference type="InterPro" id="IPR003615">
    <property type="entry name" value="HNH_nuc"/>
</dbReference>
<protein>
    <recommendedName>
        <fullName evidence="2">HNH nuclease domain-containing protein</fullName>
    </recommendedName>
</protein>
<evidence type="ECO:0000259" key="2">
    <source>
        <dbReference type="SMART" id="SM00507"/>
    </source>
</evidence>
<evidence type="ECO:0000313" key="4">
    <source>
        <dbReference type="Proteomes" id="UP000217141"/>
    </source>
</evidence>
<accession>A0A249MVF2</accession>
<dbReference type="Proteomes" id="UP000217141">
    <property type="component" value="Chromosome I"/>
</dbReference>
<dbReference type="GO" id="GO:0008270">
    <property type="term" value="F:zinc ion binding"/>
    <property type="evidence" value="ECO:0007669"/>
    <property type="project" value="InterPro"/>
</dbReference>
<evidence type="ECO:0000256" key="1">
    <source>
        <dbReference type="SAM" id="MobiDB-lite"/>
    </source>
</evidence>
<feature type="domain" description="HNH nuclease" evidence="2">
    <location>
        <begin position="150"/>
        <end position="201"/>
    </location>
</feature>
<name>A0A249MVF2_SPHXE</name>
<dbReference type="AlphaFoldDB" id="A0A249MVF2"/>
<feature type="compositionally biased region" description="Basic and acidic residues" evidence="1">
    <location>
        <begin position="65"/>
        <end position="82"/>
    </location>
</feature>
<evidence type="ECO:0000313" key="3">
    <source>
        <dbReference type="EMBL" id="ASY45353.1"/>
    </source>
</evidence>
<feature type="region of interest" description="Disordered" evidence="1">
    <location>
        <begin position="20"/>
        <end position="85"/>
    </location>
</feature>